<evidence type="ECO:0000313" key="3">
    <source>
        <dbReference type="Proteomes" id="UP000249056"/>
    </source>
</evidence>
<dbReference type="EMBL" id="QKRW01000008">
    <property type="protein sequence ID" value="RAL65936.1"/>
    <property type="molecule type" value="Genomic_DNA"/>
</dbReference>
<dbReference type="InterPro" id="IPR036188">
    <property type="entry name" value="FAD/NAD-bd_sf"/>
</dbReference>
<dbReference type="AlphaFoldDB" id="A0A395J101"/>
<gene>
    <name evidence="2" type="ORF">DID88_005597</name>
</gene>
<dbReference type="PANTHER" id="PTHR42877">
    <property type="entry name" value="L-ORNITHINE N(5)-MONOOXYGENASE-RELATED"/>
    <property type="match status" value="1"/>
</dbReference>
<evidence type="ECO:0000313" key="2">
    <source>
        <dbReference type="EMBL" id="RAL65936.1"/>
    </source>
</evidence>
<comment type="caution">
    <text evidence="2">The sequence shown here is derived from an EMBL/GenBank/DDBJ whole genome shotgun (WGS) entry which is preliminary data.</text>
</comment>
<dbReference type="OrthoDB" id="74360at2759"/>
<reference evidence="2 3" key="1">
    <citation type="submission" date="2018-06" db="EMBL/GenBank/DDBJ databases">
        <title>Genome Sequence of the Brown Rot Fungal Pathogen Monilinia fructigena.</title>
        <authorList>
            <person name="Landi L."/>
            <person name="De Miccolis Angelini R.M."/>
            <person name="Pollastro S."/>
            <person name="Abate D."/>
            <person name="Faretra F."/>
            <person name="Romanazzi G."/>
        </authorList>
    </citation>
    <scope>NUCLEOTIDE SEQUENCE [LARGE SCALE GENOMIC DNA]</scope>
    <source>
        <strain evidence="2 3">Mfrg269</strain>
    </source>
</reference>
<dbReference type="PANTHER" id="PTHR42877:SF1">
    <property type="entry name" value="FAD-BINDING MONOOXYGENASE STCW"/>
    <property type="match status" value="1"/>
</dbReference>
<comment type="similarity">
    <text evidence="1">Belongs to the FAD-binding monooxygenase family.</text>
</comment>
<evidence type="ECO:0000256" key="1">
    <source>
        <dbReference type="ARBA" id="ARBA00010139"/>
    </source>
</evidence>
<dbReference type="SUPFAM" id="SSF51905">
    <property type="entry name" value="FAD/NAD(P)-binding domain"/>
    <property type="match status" value="1"/>
</dbReference>
<proteinExistence type="inferred from homology"/>
<organism evidence="2 3">
    <name type="scientific">Monilinia fructigena</name>
    <dbReference type="NCBI Taxonomy" id="38457"/>
    <lineage>
        <taxon>Eukaryota</taxon>
        <taxon>Fungi</taxon>
        <taxon>Dikarya</taxon>
        <taxon>Ascomycota</taxon>
        <taxon>Pezizomycotina</taxon>
        <taxon>Leotiomycetes</taxon>
        <taxon>Helotiales</taxon>
        <taxon>Sclerotiniaceae</taxon>
        <taxon>Monilinia</taxon>
    </lineage>
</organism>
<protein>
    <submittedName>
        <fullName evidence="2">Uncharacterized protein</fullName>
    </submittedName>
</protein>
<sequence>MKQSSELGERVFEETCDLLLHATGILNNFKWPDIKGIEKFKGRVIHTARWPIGQNGVDLRKKWKEIPESYLGLTVPDIPNFITFIASGVRIAVPGIEITKPEE</sequence>
<dbReference type="Gene3D" id="3.50.50.60">
    <property type="entry name" value="FAD/NAD(P)-binding domain"/>
    <property type="match status" value="1"/>
</dbReference>
<dbReference type="InterPro" id="IPR051209">
    <property type="entry name" value="FAD-bind_Monooxygenase_sf"/>
</dbReference>
<name>A0A395J101_9HELO</name>
<dbReference type="Proteomes" id="UP000249056">
    <property type="component" value="Unassembled WGS sequence"/>
</dbReference>
<keyword evidence="3" id="KW-1185">Reference proteome</keyword>
<accession>A0A395J101</accession>